<dbReference type="Pfam" id="PF07394">
    <property type="entry name" value="DUF1501"/>
    <property type="match status" value="1"/>
</dbReference>
<evidence type="ECO:0000313" key="2">
    <source>
        <dbReference type="Proteomes" id="UP000465304"/>
    </source>
</evidence>
<organism evidence="1 2">
    <name type="scientific">Mycolicibacterium hippocampi</name>
    <dbReference type="NCBI Taxonomy" id="659824"/>
    <lineage>
        <taxon>Bacteria</taxon>
        <taxon>Bacillati</taxon>
        <taxon>Actinomycetota</taxon>
        <taxon>Actinomycetes</taxon>
        <taxon>Mycobacteriales</taxon>
        <taxon>Mycobacteriaceae</taxon>
        <taxon>Mycolicibacterium</taxon>
    </lineage>
</organism>
<comment type="caution">
    <text evidence="1">The sequence shown here is derived from an EMBL/GenBank/DDBJ whole genome shotgun (WGS) entry which is preliminary data.</text>
</comment>
<gene>
    <name evidence="1" type="ORF">MHIP_23960</name>
</gene>
<evidence type="ECO:0008006" key="3">
    <source>
        <dbReference type="Google" id="ProtNLM"/>
    </source>
</evidence>
<dbReference type="PROSITE" id="PS51318">
    <property type="entry name" value="TAT"/>
    <property type="match status" value="1"/>
</dbReference>
<dbReference type="PANTHER" id="PTHR43737:SF1">
    <property type="entry name" value="DUF1501 DOMAIN-CONTAINING PROTEIN"/>
    <property type="match status" value="1"/>
</dbReference>
<dbReference type="EMBL" id="BLLB01000002">
    <property type="protein sequence ID" value="GFH01913.1"/>
    <property type="molecule type" value="Genomic_DNA"/>
</dbReference>
<reference evidence="1 2" key="1">
    <citation type="journal article" date="2019" name="Emerg. Microbes Infect.">
        <title>Comprehensive subspecies identification of 175 nontuberculous mycobacteria species based on 7547 genomic profiles.</title>
        <authorList>
            <person name="Matsumoto Y."/>
            <person name="Kinjo T."/>
            <person name="Motooka D."/>
            <person name="Nabeya D."/>
            <person name="Jung N."/>
            <person name="Uechi K."/>
            <person name="Horii T."/>
            <person name="Iida T."/>
            <person name="Fujita J."/>
            <person name="Nakamura S."/>
        </authorList>
    </citation>
    <scope>NUCLEOTIDE SEQUENCE [LARGE SCALE GENOMIC DNA]</scope>
    <source>
        <strain evidence="1 2">JCM 30996</strain>
    </source>
</reference>
<protein>
    <recommendedName>
        <fullName evidence="3">DUF1501 domain-containing protein</fullName>
    </recommendedName>
</protein>
<evidence type="ECO:0000313" key="1">
    <source>
        <dbReference type="EMBL" id="GFH01913.1"/>
    </source>
</evidence>
<dbReference type="AlphaFoldDB" id="A0A7I9ZM30"/>
<name>A0A7I9ZM30_9MYCO</name>
<dbReference type="InterPro" id="IPR006311">
    <property type="entry name" value="TAT_signal"/>
</dbReference>
<dbReference type="Proteomes" id="UP000465304">
    <property type="component" value="Unassembled WGS sequence"/>
</dbReference>
<keyword evidence="2" id="KW-1185">Reference proteome</keyword>
<dbReference type="PANTHER" id="PTHR43737">
    <property type="entry name" value="BLL7424 PROTEIN"/>
    <property type="match status" value="1"/>
</dbReference>
<proteinExistence type="predicted"/>
<dbReference type="InterPro" id="IPR010869">
    <property type="entry name" value="DUF1501"/>
</dbReference>
<dbReference type="RefSeq" id="WP_163888631.1">
    <property type="nucleotide sequence ID" value="NZ_BLLB01000002.1"/>
</dbReference>
<accession>A0A7I9ZM30</accession>
<sequence>MPGISRRNFIAGCAGASVTGALVSLPLTTWNEVLLAADNRPLQADARILVLVTMYGGNDGLNTVIPHTSTAYQDARPDLAYDDSEVLDLDGQYGLNPGMRGMAEMFEAGSLAIVRGVGYPEPDRSHFRSMDIWQSASLDNLVTTGWIGRWLDANGGDPLHALHFGRTVPPLAVGASTSAALFSYDVKPSRGSEQLMSRLAKHHPSDSPAMAMVCDSYRDATQVNRKLSPMFDDGPLSTSLKSESKDLAAQLDAVAACIAADVPTRVYSVAIGGFDTHADERGTQEKLLRTLDKAVTSFMKKISGDKHAKDVVVMAYSEFGRRVAANASDGTDHGTAGPVFVVGDRVRGGFYGDDPSLTDLVDDDLKVTTDFRDVYHEILTRGLGSDPEPVIGKGRKDIGFLKA</sequence>